<dbReference type="InterPro" id="IPR050739">
    <property type="entry name" value="MFP"/>
</dbReference>
<dbReference type="PRINTS" id="PR01490">
    <property type="entry name" value="RTXTOXIND"/>
</dbReference>
<organism evidence="6 7">
    <name type="scientific">Pelomonas aquatica</name>
    <dbReference type="NCBI Taxonomy" id="431058"/>
    <lineage>
        <taxon>Bacteria</taxon>
        <taxon>Pseudomonadati</taxon>
        <taxon>Pseudomonadota</taxon>
        <taxon>Betaproteobacteria</taxon>
        <taxon>Burkholderiales</taxon>
        <taxon>Sphaerotilaceae</taxon>
        <taxon>Roseateles</taxon>
    </lineage>
</organism>
<sequence length="414" mass="44301">MDRQLFRPEVVDKITSEHGAPLFLGLRQLSMLTWATMLALVIVCAGACLIPIRTLIPTPGVIVRDGTTDVAASSSGRIDRLFVNPGDKVTVGQPLFQISSDVSSPDQSSVEGLSSSLLATRRKLAISEGALDAVELAKKVASWRAQADTVSSDIQSLGAEHRAQLRRLDYAASDLKNQEALVANGFISSGALVAKRDAIIVLEQGALAIARSIATKTRELAALQESIDGQSVQRQQIELRRDKTMRQLDAESIALSARTFSVVTATTSGDFSGLAMSKGQFVTTGQSLGRISDAAATTRVELFIANSSPALPRPGMPVFIRLRAYPHQLYGSLRGVVSKVAGGAVTGRQFAHLPIKLIPDELYFRAEVSLSPDGIPGSILMDGMAVDADIQAERSSAIQWLFKRLIVQKRALAA</sequence>
<dbReference type="Proteomes" id="UP001152766">
    <property type="component" value="Unassembled WGS sequence"/>
</dbReference>
<evidence type="ECO:0000256" key="4">
    <source>
        <dbReference type="ARBA" id="ARBA00023136"/>
    </source>
</evidence>
<gene>
    <name evidence="6" type="ORF">EXJ73_23000</name>
</gene>
<reference evidence="6" key="1">
    <citation type="submission" date="2019-02" db="EMBL/GenBank/DDBJ databases">
        <title>Draft genome of the type strain Pelomonas aquatica CCUG 52575T.</title>
        <authorList>
            <person name="Gomila M."/>
            <person name="Lalucat J."/>
        </authorList>
    </citation>
    <scope>NUCLEOTIDE SEQUENCE</scope>
    <source>
        <strain evidence="6">CCUG 52575</strain>
    </source>
</reference>
<feature type="transmembrane region" description="Helical" evidence="5">
    <location>
        <begin position="31"/>
        <end position="52"/>
    </location>
</feature>
<keyword evidence="4 5" id="KW-0472">Membrane</keyword>
<dbReference type="EMBL" id="SGUG01000066">
    <property type="protein sequence ID" value="MDG0865334.1"/>
    <property type="molecule type" value="Genomic_DNA"/>
</dbReference>
<evidence type="ECO:0000313" key="7">
    <source>
        <dbReference type="Proteomes" id="UP001152766"/>
    </source>
</evidence>
<dbReference type="Gene3D" id="2.40.50.100">
    <property type="match status" value="1"/>
</dbReference>
<keyword evidence="7" id="KW-1185">Reference proteome</keyword>
<comment type="subcellular location">
    <subcellularLocation>
        <location evidence="1">Membrane</location>
        <topology evidence="1">Single-pass membrane protein</topology>
    </subcellularLocation>
</comment>
<keyword evidence="2 5" id="KW-0812">Transmembrane</keyword>
<proteinExistence type="predicted"/>
<dbReference type="PANTHER" id="PTHR30386:SF26">
    <property type="entry name" value="TRANSPORT PROTEIN COMB"/>
    <property type="match status" value="1"/>
</dbReference>
<comment type="caution">
    <text evidence="6">The sequence shown here is derived from an EMBL/GenBank/DDBJ whole genome shotgun (WGS) entry which is preliminary data.</text>
</comment>
<dbReference type="GO" id="GO:0016020">
    <property type="term" value="C:membrane"/>
    <property type="evidence" value="ECO:0007669"/>
    <property type="project" value="UniProtKB-SubCell"/>
</dbReference>
<evidence type="ECO:0000256" key="2">
    <source>
        <dbReference type="ARBA" id="ARBA00022692"/>
    </source>
</evidence>
<dbReference type="AlphaFoldDB" id="A0A9X4R7E8"/>
<dbReference type="RefSeq" id="WP_268153662.1">
    <property type="nucleotide sequence ID" value="NZ_JAPPUW010000026.1"/>
</dbReference>
<protein>
    <submittedName>
        <fullName evidence="6">HlyD family efflux transporter periplasmic adaptor subunit</fullName>
    </submittedName>
</protein>
<name>A0A9X4R7E8_9BURK</name>
<evidence type="ECO:0000256" key="5">
    <source>
        <dbReference type="SAM" id="Phobius"/>
    </source>
</evidence>
<dbReference type="PANTHER" id="PTHR30386">
    <property type="entry name" value="MEMBRANE FUSION SUBUNIT OF EMRAB-TOLC MULTIDRUG EFFLUX PUMP"/>
    <property type="match status" value="1"/>
</dbReference>
<keyword evidence="3 5" id="KW-1133">Transmembrane helix</keyword>
<evidence type="ECO:0000256" key="1">
    <source>
        <dbReference type="ARBA" id="ARBA00004167"/>
    </source>
</evidence>
<evidence type="ECO:0000313" key="6">
    <source>
        <dbReference type="EMBL" id="MDG0865334.1"/>
    </source>
</evidence>
<evidence type="ECO:0000256" key="3">
    <source>
        <dbReference type="ARBA" id="ARBA00022989"/>
    </source>
</evidence>
<accession>A0A9X4R7E8</accession>